<keyword evidence="1" id="KW-0812">Transmembrane</keyword>
<feature type="transmembrane region" description="Helical" evidence="1">
    <location>
        <begin position="73"/>
        <end position="93"/>
    </location>
</feature>
<sequence length="127" mass="13359">MTGFDWLLQWPIRALVLLLIASLPLGVEFEGFGAALLSAGAIGLLGSLLTLPLKALFLLPWAVTSLGGLIQPISLLFNWLITAILFGLAAGFVDGFRLKNGVFSAILGSLAYSIISMVVLSLVFGAI</sequence>
<evidence type="ECO:0000313" key="3">
    <source>
        <dbReference type="Proteomes" id="UP000240206"/>
    </source>
</evidence>
<feature type="transmembrane region" description="Helical" evidence="1">
    <location>
        <begin position="34"/>
        <end position="53"/>
    </location>
</feature>
<dbReference type="Proteomes" id="UP000240206">
    <property type="component" value="Unassembled WGS sequence"/>
</dbReference>
<evidence type="ECO:0000256" key="1">
    <source>
        <dbReference type="SAM" id="Phobius"/>
    </source>
</evidence>
<dbReference type="STRING" id="1910958.BTM30_07855"/>
<keyword evidence="1" id="KW-1133">Transmembrane helix</keyword>
<evidence type="ECO:0008006" key="4">
    <source>
        <dbReference type="Google" id="ProtNLM"/>
    </source>
</evidence>
<name>A0A2P7EGX6_9SYNE</name>
<protein>
    <recommendedName>
        <fullName evidence="4">Phage holin family protein</fullName>
    </recommendedName>
</protein>
<accession>A0A2P7EGX6</accession>
<proteinExistence type="predicted"/>
<dbReference type="RefSeq" id="WP_106499018.1">
    <property type="nucleotide sequence ID" value="NZ_PXVC01000005.1"/>
</dbReference>
<feature type="transmembrane region" description="Helical" evidence="1">
    <location>
        <begin position="6"/>
        <end position="27"/>
    </location>
</feature>
<reference evidence="3" key="1">
    <citation type="submission" date="2018-03" db="EMBL/GenBank/DDBJ databases">
        <title>Ecological and genomic features of two cosmopolitan and abundant freshwater picocyanobacteria.</title>
        <authorList>
            <person name="Cabello-Yeves P.J."/>
            <person name="Picazo A."/>
            <person name="Camacho A."/>
            <person name="Callieri C."/>
            <person name="Rosselli R."/>
            <person name="Roda-Garcia J."/>
            <person name="Coutinho F.H."/>
            <person name="Rodriguez-Valera F."/>
        </authorList>
    </citation>
    <scope>NUCLEOTIDE SEQUENCE [LARGE SCALE GENOMIC DNA]</scope>
    <source>
        <strain evidence="3">Tous</strain>
    </source>
</reference>
<dbReference type="EMBL" id="PXVC01000005">
    <property type="protein sequence ID" value="PSI02472.1"/>
    <property type="molecule type" value="Genomic_DNA"/>
</dbReference>
<gene>
    <name evidence="2" type="ORF">C7K08_02180</name>
</gene>
<dbReference type="InterPro" id="IPR007165">
    <property type="entry name" value="Phage_holin_4_2"/>
</dbReference>
<dbReference type="AlphaFoldDB" id="A0A2P7EGX6"/>
<keyword evidence="3" id="KW-1185">Reference proteome</keyword>
<keyword evidence="1" id="KW-0472">Membrane</keyword>
<organism evidence="2 3">
    <name type="scientific">Synechococcus lacustris str. Tous</name>
    <dbReference type="NCBI Taxonomy" id="1910958"/>
    <lineage>
        <taxon>Bacteria</taxon>
        <taxon>Bacillati</taxon>
        <taxon>Cyanobacteriota</taxon>
        <taxon>Cyanophyceae</taxon>
        <taxon>Synechococcales</taxon>
        <taxon>Synechococcaceae</taxon>
        <taxon>Synechococcus</taxon>
    </lineage>
</organism>
<evidence type="ECO:0000313" key="2">
    <source>
        <dbReference type="EMBL" id="PSI02472.1"/>
    </source>
</evidence>
<dbReference type="Pfam" id="PF04020">
    <property type="entry name" value="Phage_holin_4_2"/>
    <property type="match status" value="1"/>
</dbReference>
<comment type="caution">
    <text evidence="2">The sequence shown here is derived from an EMBL/GenBank/DDBJ whole genome shotgun (WGS) entry which is preliminary data.</text>
</comment>
<feature type="transmembrane region" description="Helical" evidence="1">
    <location>
        <begin position="105"/>
        <end position="126"/>
    </location>
</feature>